<dbReference type="GO" id="GO:0005524">
    <property type="term" value="F:ATP binding"/>
    <property type="evidence" value="ECO:0007669"/>
    <property type="project" value="UniProtKB-KW"/>
</dbReference>
<dbReference type="Pfam" id="PF18052">
    <property type="entry name" value="Rx_N"/>
    <property type="match status" value="1"/>
</dbReference>
<gene>
    <name evidence="14" type="ORF">NCGR_LOCUS36654</name>
</gene>
<keyword evidence="15" id="KW-1185">Reference proteome</keyword>
<dbReference type="OrthoDB" id="684140at2759"/>
<feature type="compositionally biased region" description="Low complexity" evidence="8">
    <location>
        <begin position="1254"/>
        <end position="1264"/>
    </location>
</feature>
<dbReference type="InterPro" id="IPR036388">
    <property type="entry name" value="WH-like_DNA-bd_sf"/>
</dbReference>
<feature type="domain" description="Disease resistance R13L4/SHOC-2-like LRR" evidence="12">
    <location>
        <begin position="660"/>
        <end position="780"/>
    </location>
</feature>
<evidence type="ECO:0000256" key="1">
    <source>
        <dbReference type="ARBA" id="ARBA00008894"/>
    </source>
</evidence>
<dbReference type="GO" id="GO:0043531">
    <property type="term" value="F:ADP binding"/>
    <property type="evidence" value="ECO:0007669"/>
    <property type="project" value="InterPro"/>
</dbReference>
<evidence type="ECO:0000256" key="4">
    <source>
        <dbReference type="ARBA" id="ARBA00022741"/>
    </source>
</evidence>
<dbReference type="SUPFAM" id="SSF52058">
    <property type="entry name" value="L domain-like"/>
    <property type="match status" value="1"/>
</dbReference>
<comment type="similarity">
    <text evidence="1">Belongs to the disease resistance NB-LRR family.</text>
</comment>
<dbReference type="InterPro" id="IPR041118">
    <property type="entry name" value="Rx_N"/>
</dbReference>
<dbReference type="PANTHER" id="PTHR36766:SF73">
    <property type="entry name" value="NB-ARC DOMAIN-CONTAINING PROTEIN"/>
    <property type="match status" value="1"/>
</dbReference>
<dbReference type="Pfam" id="PF23598">
    <property type="entry name" value="LRR_14"/>
    <property type="match status" value="1"/>
</dbReference>
<keyword evidence="6" id="KW-0067">ATP-binding</keyword>
<accession>A0A811Q256</accession>
<feature type="domain" description="R13L1/DRL21-like LRR repeat region" evidence="13">
    <location>
        <begin position="902"/>
        <end position="1016"/>
    </location>
</feature>
<keyword evidence="2" id="KW-0433">Leucine-rich repeat</keyword>
<dbReference type="Pfam" id="PF00931">
    <property type="entry name" value="NB-ARC"/>
    <property type="match status" value="1"/>
</dbReference>
<dbReference type="PRINTS" id="PR00364">
    <property type="entry name" value="DISEASERSIST"/>
</dbReference>
<dbReference type="CDD" id="cd14798">
    <property type="entry name" value="RX-CC_like"/>
    <property type="match status" value="1"/>
</dbReference>
<dbReference type="SUPFAM" id="SSF52047">
    <property type="entry name" value="RNI-like"/>
    <property type="match status" value="1"/>
</dbReference>
<dbReference type="Gene3D" id="3.40.50.300">
    <property type="entry name" value="P-loop containing nucleotide triphosphate hydrolases"/>
    <property type="match status" value="1"/>
</dbReference>
<dbReference type="SUPFAM" id="SSF52540">
    <property type="entry name" value="P-loop containing nucleoside triphosphate hydrolases"/>
    <property type="match status" value="1"/>
</dbReference>
<sequence length="1461" mass="163014">MAEAVAGLLTSGFVKIATAKLGSAIGDQASLLWNFTDDLEGMKNVLEIISEKLEDAERRSIKENRVQLLLKRLKDVALDISDVLEDYQDTRDQATAKNPGVLSCIPTAYKKIAIANRMKSLRKELMKIKMEFGNFESISTQGTSTNVQLPDKRVTTSYFLPEKVEGREGEKQEIINMLLHARSNHDESETVIVHIYALGGMGKTTLAQLVYVSQDFNLLKIGNSIISQLQREGAHQNRDLQNTDLQVIMDCLDNLLCNKKVLIVLDDLWETDDDELSKLKNMLRVGKKGSTIDVIVTTREEGIAKKVSTSKLQPLKDVVCLLYKLQPLKDVVCWEIIKRSSKCNQKEFEMIGLDIAKKCGGVPLAAQALGGMLQSKDLSEWTNINDSDIWNETSNHRVLPSLKLSYHRMPQQLRMCFSYCAIFSKGHSIVEHDLIHQWSVLGFIERKKGKEYIEQLLRMSFLEVSKIPSTSQEQVVRYTMHDLVHDLARLTMVDELIDFTAQERNTLGQKYCRYLLLNYDQTMKLASTFPSKIRLLRFSDSGELDIQSGAFSFANCLRALGFCECSGTLFPASIGQLKHLRCFIAPRMQNESLPECITELSKLQHLNINGSSQIRALPESIGKLGCLQYICLSGCSGISKLPESFCDLKCMVHLDMSGCSGIKELPDSLGKLRNLQHLDLSGCSSVKAIPEPLCGLTQLQYLNMSDCEKIRELPESLMNLQNLLHLDLSCCTKMRHLGGVRGLTTLQHLNMSRVWVFDIGLQDLSDVLANLTNLKYLGLSNSIIHGRASYVFPYGIGGLTNLEHLDLSYNYNIACLPESIGNLKRLHTLDLTECSFLKSLPESLGTLGGLKSLLLDGCSDKLIDQASSVVNYSPMLPIFWVCADEVNGCSNLHLLEGVHVSVLRIHSLENVRSLEEANKVKLSDKHNLSELTLAWSTKRAVQTLEDKDLLEQLAPPTGLKSMYLKGYSCTSFPGWLMDISRHLTNLVYIRLQDLPKCSNLPPLGQFRHLEKLSLRNLPGIKRIDREFCGGKGAFRRLSSFHVSKMDGLEEWNTTYSVEEGVEEFMFPVLDSLTIDECPRLRLKPCPPTFHECYIEYSDKVISSLEVDKTNHHCSSSSPAIKLDLTLSGDSCIRLFHHFPLLRELTITGGDYLTNVPESMRSLTSLESLTLQCCYGISALPEWLGDLSSLKSLVIVSCSIMSLPASIQQLTKLQKLEIRYCTQELKEWCESEENKAKLAHINNFQVFEEQDSDSESPSCDSVSPPNLRPVNTQQNSTTPPLQPATAPSALALPWYVIFLRKLWYGIGGVPDVAAVHEPGPELPVTGLVTDTTTPVPERASAFATLAMDGPLVFHPGATEQHESQARKRPVRRKRATDSARKPRRSTRLMEKEEPSFEFPANKASRLQKAKFDFSGASSGRLRTALARSHLLSNPMSPSGDDENLVKVAASLSGVAASPSLAE</sequence>
<evidence type="ECO:0000256" key="8">
    <source>
        <dbReference type="SAM" id="MobiDB-lite"/>
    </source>
</evidence>
<dbReference type="InterPro" id="IPR032675">
    <property type="entry name" value="LRR_dom_sf"/>
</dbReference>
<dbReference type="InterPro" id="IPR056789">
    <property type="entry name" value="LRR_R13L1-DRL21"/>
</dbReference>
<dbReference type="InterPro" id="IPR002182">
    <property type="entry name" value="NB-ARC"/>
</dbReference>
<evidence type="ECO:0000256" key="5">
    <source>
        <dbReference type="ARBA" id="ARBA00022821"/>
    </source>
</evidence>
<dbReference type="Pfam" id="PF23559">
    <property type="entry name" value="WHD_DRP"/>
    <property type="match status" value="1"/>
</dbReference>
<feature type="domain" description="NB-ARC" evidence="9">
    <location>
        <begin position="170"/>
        <end position="310"/>
    </location>
</feature>
<dbReference type="InterPro" id="IPR001611">
    <property type="entry name" value="Leu-rich_rpt"/>
</dbReference>
<dbReference type="InterPro" id="IPR038005">
    <property type="entry name" value="RX-like_CC"/>
</dbReference>
<dbReference type="Gene3D" id="1.10.10.10">
    <property type="entry name" value="Winged helix-like DNA-binding domain superfamily/Winged helix DNA-binding domain"/>
    <property type="match status" value="1"/>
</dbReference>
<evidence type="ECO:0000256" key="7">
    <source>
        <dbReference type="ARBA" id="ARBA00023054"/>
    </source>
</evidence>
<evidence type="ECO:0000259" key="11">
    <source>
        <dbReference type="Pfam" id="PF23559"/>
    </source>
</evidence>
<dbReference type="Pfam" id="PF00560">
    <property type="entry name" value="LRR_1"/>
    <property type="match status" value="1"/>
</dbReference>
<protein>
    <submittedName>
        <fullName evidence="14">Uncharacterized protein</fullName>
    </submittedName>
</protein>
<dbReference type="GO" id="GO:0006952">
    <property type="term" value="P:defense response"/>
    <property type="evidence" value="ECO:0007669"/>
    <property type="project" value="UniProtKB-KW"/>
</dbReference>
<feature type="region of interest" description="Disordered" evidence="8">
    <location>
        <begin position="1250"/>
        <end position="1282"/>
    </location>
</feature>
<dbReference type="Gene3D" id="1.20.5.4130">
    <property type="match status" value="1"/>
</dbReference>
<keyword evidence="4" id="KW-0547">Nucleotide-binding</keyword>
<dbReference type="PROSITE" id="PS51450">
    <property type="entry name" value="LRR"/>
    <property type="match status" value="1"/>
</dbReference>
<evidence type="ECO:0000259" key="13">
    <source>
        <dbReference type="Pfam" id="PF25019"/>
    </source>
</evidence>
<evidence type="ECO:0000313" key="14">
    <source>
        <dbReference type="EMBL" id="CAD6253009.1"/>
    </source>
</evidence>
<feature type="compositionally biased region" description="Polar residues" evidence="8">
    <location>
        <begin position="1268"/>
        <end position="1278"/>
    </location>
</feature>
<comment type="caution">
    <text evidence="14">The sequence shown here is derived from an EMBL/GenBank/DDBJ whole genome shotgun (WGS) entry which is preliminary data.</text>
</comment>
<dbReference type="InterPro" id="IPR058922">
    <property type="entry name" value="WHD_DRP"/>
</dbReference>
<dbReference type="Gene3D" id="3.80.10.10">
    <property type="entry name" value="Ribonuclease Inhibitor"/>
    <property type="match status" value="4"/>
</dbReference>
<feature type="region of interest" description="Disordered" evidence="8">
    <location>
        <begin position="1353"/>
        <end position="1396"/>
    </location>
</feature>
<name>A0A811Q256_9POAL</name>
<keyword evidence="7" id="KW-0175">Coiled coil</keyword>
<evidence type="ECO:0000259" key="10">
    <source>
        <dbReference type="Pfam" id="PF18052"/>
    </source>
</evidence>
<evidence type="ECO:0000256" key="6">
    <source>
        <dbReference type="ARBA" id="ARBA00022840"/>
    </source>
</evidence>
<keyword evidence="3" id="KW-0677">Repeat</keyword>
<evidence type="ECO:0000256" key="2">
    <source>
        <dbReference type="ARBA" id="ARBA00022614"/>
    </source>
</evidence>
<dbReference type="InterPro" id="IPR027417">
    <property type="entry name" value="P-loop_NTPase"/>
</dbReference>
<evidence type="ECO:0000313" key="15">
    <source>
        <dbReference type="Proteomes" id="UP000604825"/>
    </source>
</evidence>
<organism evidence="14 15">
    <name type="scientific">Miscanthus lutarioriparius</name>
    <dbReference type="NCBI Taxonomy" id="422564"/>
    <lineage>
        <taxon>Eukaryota</taxon>
        <taxon>Viridiplantae</taxon>
        <taxon>Streptophyta</taxon>
        <taxon>Embryophyta</taxon>
        <taxon>Tracheophyta</taxon>
        <taxon>Spermatophyta</taxon>
        <taxon>Magnoliopsida</taxon>
        <taxon>Liliopsida</taxon>
        <taxon>Poales</taxon>
        <taxon>Poaceae</taxon>
        <taxon>PACMAD clade</taxon>
        <taxon>Panicoideae</taxon>
        <taxon>Andropogonodae</taxon>
        <taxon>Andropogoneae</taxon>
        <taxon>Saccharinae</taxon>
        <taxon>Miscanthus</taxon>
    </lineage>
</organism>
<dbReference type="Gene3D" id="1.10.8.430">
    <property type="entry name" value="Helical domain of apoptotic protease-activating factors"/>
    <property type="match status" value="1"/>
</dbReference>
<evidence type="ECO:0000256" key="3">
    <source>
        <dbReference type="ARBA" id="ARBA00022737"/>
    </source>
</evidence>
<feature type="domain" description="Disease resistance protein winged helix" evidence="11">
    <location>
        <begin position="422"/>
        <end position="488"/>
    </location>
</feature>
<proteinExistence type="inferred from homology"/>
<dbReference type="Pfam" id="PF25019">
    <property type="entry name" value="LRR_R13L1-DRL21"/>
    <property type="match status" value="1"/>
</dbReference>
<dbReference type="GO" id="GO:0051707">
    <property type="term" value="P:response to other organism"/>
    <property type="evidence" value="ECO:0007669"/>
    <property type="project" value="UniProtKB-ARBA"/>
</dbReference>
<feature type="domain" description="Disease resistance N-terminal" evidence="10">
    <location>
        <begin position="13"/>
        <end position="92"/>
    </location>
</feature>
<dbReference type="Proteomes" id="UP000604825">
    <property type="component" value="Unassembled WGS sequence"/>
</dbReference>
<evidence type="ECO:0000259" key="9">
    <source>
        <dbReference type="Pfam" id="PF00931"/>
    </source>
</evidence>
<dbReference type="InterPro" id="IPR055414">
    <property type="entry name" value="LRR_R13L4/SHOC2-like"/>
</dbReference>
<keyword evidence="5" id="KW-0611">Plant defense</keyword>
<reference evidence="14" key="1">
    <citation type="submission" date="2020-10" db="EMBL/GenBank/DDBJ databases">
        <authorList>
            <person name="Han B."/>
            <person name="Lu T."/>
            <person name="Zhao Q."/>
            <person name="Huang X."/>
            <person name="Zhao Y."/>
        </authorList>
    </citation>
    <scope>NUCLEOTIDE SEQUENCE</scope>
</reference>
<dbReference type="InterPro" id="IPR042197">
    <property type="entry name" value="Apaf_helical"/>
</dbReference>
<evidence type="ECO:0000259" key="12">
    <source>
        <dbReference type="Pfam" id="PF23598"/>
    </source>
</evidence>
<dbReference type="EMBL" id="CAJGYO010000009">
    <property type="protein sequence ID" value="CAD6253009.1"/>
    <property type="molecule type" value="Genomic_DNA"/>
</dbReference>
<dbReference type="PANTHER" id="PTHR36766">
    <property type="entry name" value="PLANT BROAD-SPECTRUM MILDEW RESISTANCE PROTEIN RPW8"/>
    <property type="match status" value="1"/>
</dbReference>